<keyword evidence="5 7" id="KW-0479">Metal-binding</keyword>
<dbReference type="CDD" id="cd02241">
    <property type="entry name" value="cupin_OxOx"/>
    <property type="match status" value="1"/>
</dbReference>
<dbReference type="PANTHER" id="PTHR31238">
    <property type="entry name" value="GERMIN-LIKE PROTEIN SUBFAMILY 3 MEMBER 3"/>
    <property type="match status" value="1"/>
</dbReference>
<feature type="binding site" evidence="7">
    <location>
        <position position="177"/>
    </location>
    <ligand>
        <name>Mn(2+)</name>
        <dbReference type="ChEBI" id="CHEBI:29035"/>
    </ligand>
</feature>
<dbReference type="Pfam" id="PF00190">
    <property type="entry name" value="Cupin_1"/>
    <property type="match status" value="1"/>
</dbReference>
<evidence type="ECO:0000256" key="7">
    <source>
        <dbReference type="PIRSR" id="PIRSR601929-2"/>
    </source>
</evidence>
<evidence type="ECO:0000256" key="3">
    <source>
        <dbReference type="ARBA" id="ARBA00022523"/>
    </source>
</evidence>
<dbReference type="EMBL" id="JAGFBR010000010">
    <property type="protein sequence ID" value="KAH0460434.1"/>
    <property type="molecule type" value="Genomic_DNA"/>
</dbReference>
<dbReference type="InterPro" id="IPR006045">
    <property type="entry name" value="Cupin_1"/>
</dbReference>
<dbReference type="SUPFAM" id="SSF51182">
    <property type="entry name" value="RmlC-like cupins"/>
    <property type="match status" value="1"/>
</dbReference>
<dbReference type="AlphaFoldDB" id="A0AAV7GXB3"/>
<keyword evidence="4 8" id="KW-0964">Secreted</keyword>
<dbReference type="InterPro" id="IPR011051">
    <property type="entry name" value="RmlC_Cupin_sf"/>
</dbReference>
<proteinExistence type="inferred from homology"/>
<accession>A0AAV7GXB3</accession>
<comment type="caution">
    <text evidence="10">The sequence shown here is derived from an EMBL/GenBank/DDBJ whole genome shotgun (WGS) entry which is preliminary data.</text>
</comment>
<dbReference type="GO" id="GO:0048046">
    <property type="term" value="C:apoplast"/>
    <property type="evidence" value="ECO:0007669"/>
    <property type="project" value="UniProtKB-SubCell"/>
</dbReference>
<evidence type="ECO:0000259" key="9">
    <source>
        <dbReference type="SMART" id="SM00835"/>
    </source>
</evidence>
<keyword evidence="11" id="KW-1185">Reference proteome</keyword>
<keyword evidence="3 8" id="KW-0052">Apoplast</keyword>
<evidence type="ECO:0000256" key="4">
    <source>
        <dbReference type="ARBA" id="ARBA00022525"/>
    </source>
</evidence>
<reference evidence="10 11" key="1">
    <citation type="journal article" date="2021" name="Hortic Res">
        <title>Chromosome-scale assembly of the Dendrobium chrysotoxum genome enhances the understanding of orchid evolution.</title>
        <authorList>
            <person name="Zhang Y."/>
            <person name="Zhang G.Q."/>
            <person name="Zhang D."/>
            <person name="Liu X.D."/>
            <person name="Xu X.Y."/>
            <person name="Sun W.H."/>
            <person name="Yu X."/>
            <person name="Zhu X."/>
            <person name="Wang Z.W."/>
            <person name="Zhao X."/>
            <person name="Zhong W.Y."/>
            <person name="Chen H."/>
            <person name="Yin W.L."/>
            <person name="Huang T."/>
            <person name="Niu S.C."/>
            <person name="Liu Z.J."/>
        </authorList>
    </citation>
    <scope>NUCLEOTIDE SEQUENCE [LARGE SCALE GENOMIC DNA]</scope>
    <source>
        <strain evidence="10">Lindl</strain>
    </source>
</reference>
<gene>
    <name evidence="10" type="ORF">IEQ34_011097</name>
</gene>
<evidence type="ECO:0000256" key="8">
    <source>
        <dbReference type="RuleBase" id="RU366015"/>
    </source>
</evidence>
<sequence>MREITGSGARACKTTGASAGAGVGAAWAHAQYGCRREHGRNGCEHECENAACEGVTRLSFELITGKWQCLITSGQLFLGLLALASSLAIATDPTQLQDFYVADNTSNIFLNGFVCKDPNLVNENDFLFRGLNQPGNTANQLGSKVTLVFVTQLPGLNTLGISLALIDFAPYGIIPPHFYSRASDILVVIYGTLAVGFVAPNNPDNMLFTNVVLNEGDVFVFLKGLIYFQLNTENINAVSISALSC</sequence>
<evidence type="ECO:0000313" key="11">
    <source>
        <dbReference type="Proteomes" id="UP000775213"/>
    </source>
</evidence>
<comment type="subcellular location">
    <subcellularLocation>
        <location evidence="1 8">Secreted</location>
        <location evidence="1 8">Extracellular space</location>
        <location evidence="1 8">Apoplast</location>
    </subcellularLocation>
</comment>
<dbReference type="InterPro" id="IPR001929">
    <property type="entry name" value="Germin"/>
</dbReference>
<dbReference type="GO" id="GO:0030145">
    <property type="term" value="F:manganese ion binding"/>
    <property type="evidence" value="ECO:0007669"/>
    <property type="project" value="UniProtKB-UniRule"/>
</dbReference>
<evidence type="ECO:0000313" key="10">
    <source>
        <dbReference type="EMBL" id="KAH0460434.1"/>
    </source>
</evidence>
<dbReference type="InterPro" id="IPR014710">
    <property type="entry name" value="RmlC-like_jellyroll"/>
</dbReference>
<dbReference type="Gene3D" id="2.60.120.10">
    <property type="entry name" value="Jelly Rolls"/>
    <property type="match status" value="1"/>
</dbReference>
<evidence type="ECO:0000256" key="5">
    <source>
        <dbReference type="ARBA" id="ARBA00022723"/>
    </source>
</evidence>
<evidence type="ECO:0000256" key="2">
    <source>
        <dbReference type="ARBA" id="ARBA00007456"/>
    </source>
</evidence>
<dbReference type="SMART" id="SM00835">
    <property type="entry name" value="Cupin_1"/>
    <property type="match status" value="1"/>
</dbReference>
<evidence type="ECO:0000256" key="6">
    <source>
        <dbReference type="ARBA" id="ARBA00023211"/>
    </source>
</evidence>
<feature type="domain" description="Cupin type-1" evidence="9">
    <location>
        <begin position="129"/>
        <end position="241"/>
    </location>
</feature>
<name>A0AAV7GXB3_DENCH</name>
<dbReference type="Proteomes" id="UP000775213">
    <property type="component" value="Unassembled WGS sequence"/>
</dbReference>
<dbReference type="PRINTS" id="PR00325">
    <property type="entry name" value="GERMIN"/>
</dbReference>
<keyword evidence="6 7" id="KW-0464">Manganese</keyword>
<comment type="similarity">
    <text evidence="2 8">Belongs to the germin family.</text>
</comment>
<protein>
    <recommendedName>
        <fullName evidence="8">Germin-like protein</fullName>
    </recommendedName>
</protein>
<organism evidence="10 11">
    <name type="scientific">Dendrobium chrysotoxum</name>
    <name type="common">Orchid</name>
    <dbReference type="NCBI Taxonomy" id="161865"/>
    <lineage>
        <taxon>Eukaryota</taxon>
        <taxon>Viridiplantae</taxon>
        <taxon>Streptophyta</taxon>
        <taxon>Embryophyta</taxon>
        <taxon>Tracheophyta</taxon>
        <taxon>Spermatophyta</taxon>
        <taxon>Magnoliopsida</taxon>
        <taxon>Liliopsida</taxon>
        <taxon>Asparagales</taxon>
        <taxon>Orchidaceae</taxon>
        <taxon>Epidendroideae</taxon>
        <taxon>Malaxideae</taxon>
        <taxon>Dendrobiinae</taxon>
        <taxon>Dendrobium</taxon>
    </lineage>
</organism>
<evidence type="ECO:0000256" key="1">
    <source>
        <dbReference type="ARBA" id="ARBA00004271"/>
    </source>
</evidence>